<dbReference type="PANTHER" id="PTHR30473">
    <property type="entry name" value="PROTEIN PHOH"/>
    <property type="match status" value="1"/>
</dbReference>
<evidence type="ECO:0000256" key="4">
    <source>
        <dbReference type="ARBA" id="ARBA00022741"/>
    </source>
</evidence>
<dbReference type="GO" id="GO:0005829">
    <property type="term" value="C:cytosol"/>
    <property type="evidence" value="ECO:0007669"/>
    <property type="project" value="TreeGrafter"/>
</dbReference>
<dbReference type="InterPro" id="IPR003714">
    <property type="entry name" value="PhoH"/>
</dbReference>
<evidence type="ECO:0000313" key="9">
    <source>
        <dbReference type="EMBL" id="HIU10080.1"/>
    </source>
</evidence>
<evidence type="ECO:0000259" key="8">
    <source>
        <dbReference type="Pfam" id="PF02562"/>
    </source>
</evidence>
<protein>
    <recommendedName>
        <fullName evidence="6">PhoH-like protein</fullName>
    </recommendedName>
</protein>
<dbReference type="InterPro" id="IPR051451">
    <property type="entry name" value="PhoH2-like"/>
</dbReference>
<keyword evidence="3" id="KW-0963">Cytoplasm</keyword>
<feature type="compositionally biased region" description="Polar residues" evidence="7">
    <location>
        <begin position="1"/>
        <end position="17"/>
    </location>
</feature>
<proteinExistence type="inferred from homology"/>
<evidence type="ECO:0000256" key="2">
    <source>
        <dbReference type="ARBA" id="ARBA00010393"/>
    </source>
</evidence>
<gene>
    <name evidence="9" type="ORF">IAB00_02350</name>
</gene>
<dbReference type="EMBL" id="DVMH01000015">
    <property type="protein sequence ID" value="HIU10080.1"/>
    <property type="molecule type" value="Genomic_DNA"/>
</dbReference>
<organism evidence="9 10">
    <name type="scientific">Candidatus Avidehalobacter gallistercoris</name>
    <dbReference type="NCBI Taxonomy" id="2840694"/>
    <lineage>
        <taxon>Bacteria</taxon>
        <taxon>Bacillati</taxon>
        <taxon>Bacillota</taxon>
        <taxon>Clostridia</taxon>
        <taxon>Eubacteriales</taxon>
        <taxon>Peptococcaceae</taxon>
        <taxon>Peptococcaceae incertae sedis</taxon>
        <taxon>Candidatus Avidehalobacter</taxon>
    </lineage>
</organism>
<name>A0A9D1KYZ8_9FIRM</name>
<dbReference type="GO" id="GO:0005524">
    <property type="term" value="F:ATP binding"/>
    <property type="evidence" value="ECO:0007669"/>
    <property type="project" value="UniProtKB-KW"/>
</dbReference>
<keyword evidence="4" id="KW-0547">Nucleotide-binding</keyword>
<sequence>MGGRNLTKNGFDNTHSLSARPLREPAAEATRAVPAGHKLQEQLLERGETLLKLLEEGLSVRLVPRGEELLVFGQAGEVERAAAVLKQLLDLVAAGGELDQVALNYQMALYDQRLAGGAPGGVAELSRTIYVTPKGREIRAKSYGQHAYLTAIDNHDITFGIGPAGTGKTYLAVIKAADALKKRRVKKLVLVRPAVEAGEKLGFLPGDMQEKVNPYLRPIYDALDDALGAETSAKYMERGLIEVVPLAYMRGRTLDASFIILDEAQNTTPPQMKMFLTRMGQNSKAVVTGDITQIDLPGGVYSGLKDAQRVLSGINGIAFCYLTDLDVVRHPLVQKIIEAYARQEAEHAKKEM</sequence>
<reference evidence="9" key="1">
    <citation type="submission" date="2020-10" db="EMBL/GenBank/DDBJ databases">
        <authorList>
            <person name="Gilroy R."/>
        </authorList>
    </citation>
    <scope>NUCLEOTIDE SEQUENCE</scope>
    <source>
        <strain evidence="9">2830</strain>
    </source>
</reference>
<comment type="caution">
    <text evidence="9">The sequence shown here is derived from an EMBL/GenBank/DDBJ whole genome shotgun (WGS) entry which is preliminary data.</text>
</comment>
<feature type="region of interest" description="Disordered" evidence="7">
    <location>
        <begin position="1"/>
        <end position="32"/>
    </location>
</feature>
<evidence type="ECO:0000256" key="5">
    <source>
        <dbReference type="ARBA" id="ARBA00022840"/>
    </source>
</evidence>
<dbReference type="PANTHER" id="PTHR30473:SF1">
    <property type="entry name" value="PHOH-LIKE PROTEIN"/>
    <property type="match status" value="1"/>
</dbReference>
<dbReference type="SUPFAM" id="SSF52540">
    <property type="entry name" value="P-loop containing nucleoside triphosphate hydrolases"/>
    <property type="match status" value="1"/>
</dbReference>
<feature type="domain" description="PhoH-like protein" evidence="8">
    <location>
        <begin position="138"/>
        <end position="340"/>
    </location>
</feature>
<dbReference type="FunFam" id="3.40.50.300:FF:000013">
    <property type="entry name" value="PhoH family ATPase"/>
    <property type="match status" value="1"/>
</dbReference>
<reference evidence="9" key="2">
    <citation type="journal article" date="2021" name="PeerJ">
        <title>Extensive microbial diversity within the chicken gut microbiome revealed by metagenomics and culture.</title>
        <authorList>
            <person name="Gilroy R."/>
            <person name="Ravi A."/>
            <person name="Getino M."/>
            <person name="Pursley I."/>
            <person name="Horton D.L."/>
            <person name="Alikhan N.F."/>
            <person name="Baker D."/>
            <person name="Gharbi K."/>
            <person name="Hall N."/>
            <person name="Watson M."/>
            <person name="Adriaenssens E.M."/>
            <person name="Foster-Nyarko E."/>
            <person name="Jarju S."/>
            <person name="Secka A."/>
            <person name="Antonio M."/>
            <person name="Oren A."/>
            <person name="Chaudhuri R.R."/>
            <person name="La Ragione R."/>
            <person name="Hildebrand F."/>
            <person name="Pallen M.J."/>
        </authorList>
    </citation>
    <scope>NUCLEOTIDE SEQUENCE</scope>
    <source>
        <strain evidence="9">2830</strain>
    </source>
</reference>
<dbReference type="Pfam" id="PF02562">
    <property type="entry name" value="PhoH"/>
    <property type="match status" value="1"/>
</dbReference>
<dbReference type="AlphaFoldDB" id="A0A9D1KYZ8"/>
<evidence type="ECO:0000256" key="1">
    <source>
        <dbReference type="ARBA" id="ARBA00004496"/>
    </source>
</evidence>
<accession>A0A9D1KYZ8</accession>
<evidence type="ECO:0000256" key="3">
    <source>
        <dbReference type="ARBA" id="ARBA00022490"/>
    </source>
</evidence>
<dbReference type="Proteomes" id="UP000824124">
    <property type="component" value="Unassembled WGS sequence"/>
</dbReference>
<comment type="similarity">
    <text evidence="2">Belongs to the PhoH family.</text>
</comment>
<evidence type="ECO:0000256" key="7">
    <source>
        <dbReference type="SAM" id="MobiDB-lite"/>
    </source>
</evidence>
<keyword evidence="5" id="KW-0067">ATP-binding</keyword>
<dbReference type="Gene3D" id="3.40.50.300">
    <property type="entry name" value="P-loop containing nucleotide triphosphate hydrolases"/>
    <property type="match status" value="1"/>
</dbReference>
<evidence type="ECO:0000256" key="6">
    <source>
        <dbReference type="ARBA" id="ARBA00039970"/>
    </source>
</evidence>
<comment type="subcellular location">
    <subcellularLocation>
        <location evidence="1">Cytoplasm</location>
    </subcellularLocation>
</comment>
<evidence type="ECO:0000313" key="10">
    <source>
        <dbReference type="Proteomes" id="UP000824124"/>
    </source>
</evidence>
<dbReference type="InterPro" id="IPR027417">
    <property type="entry name" value="P-loop_NTPase"/>
</dbReference>